<dbReference type="EMBL" id="SNRW01003911">
    <property type="protein sequence ID" value="KAA6388621.1"/>
    <property type="molecule type" value="Genomic_DNA"/>
</dbReference>
<accession>A0A5J4W106</accession>
<dbReference type="Proteomes" id="UP000324800">
    <property type="component" value="Unassembled WGS sequence"/>
</dbReference>
<comment type="caution">
    <text evidence="1">The sequence shown here is derived from an EMBL/GenBank/DDBJ whole genome shotgun (WGS) entry which is preliminary data.</text>
</comment>
<dbReference type="AlphaFoldDB" id="A0A5J4W106"/>
<reference evidence="1 2" key="1">
    <citation type="submission" date="2019-03" db="EMBL/GenBank/DDBJ databases">
        <title>Single cell metagenomics reveals metabolic interactions within the superorganism composed of flagellate Streblomastix strix and complex community of Bacteroidetes bacteria on its surface.</title>
        <authorList>
            <person name="Treitli S.C."/>
            <person name="Kolisko M."/>
            <person name="Husnik F."/>
            <person name="Keeling P."/>
            <person name="Hampl V."/>
        </authorList>
    </citation>
    <scope>NUCLEOTIDE SEQUENCE [LARGE SCALE GENOMIC DNA]</scope>
    <source>
        <strain evidence="1">ST1C</strain>
    </source>
</reference>
<feature type="non-terminal residue" evidence="1">
    <location>
        <position position="1"/>
    </location>
</feature>
<gene>
    <name evidence="1" type="ORF">EZS28_015851</name>
</gene>
<evidence type="ECO:0000313" key="1">
    <source>
        <dbReference type="EMBL" id="KAA6388621.1"/>
    </source>
</evidence>
<protein>
    <submittedName>
        <fullName evidence="1">Uncharacterized protein</fullName>
    </submittedName>
</protein>
<sequence length="126" mass="14014">TAVSLIDDNISIKRPPPFLAELQPYIAQLSKGISLPLANQIKIAPPSQSQKQSINSVSSIDTITPLDMELDIAPPEDKELLQFVNVQQLTINYSPFQFDERDIGVVLSLKSQYQYVIGKDSTIKKD</sequence>
<name>A0A5J4W106_9EUKA</name>
<evidence type="ECO:0000313" key="2">
    <source>
        <dbReference type="Proteomes" id="UP000324800"/>
    </source>
</evidence>
<organism evidence="1 2">
    <name type="scientific">Streblomastix strix</name>
    <dbReference type="NCBI Taxonomy" id="222440"/>
    <lineage>
        <taxon>Eukaryota</taxon>
        <taxon>Metamonada</taxon>
        <taxon>Preaxostyla</taxon>
        <taxon>Oxymonadida</taxon>
        <taxon>Streblomastigidae</taxon>
        <taxon>Streblomastix</taxon>
    </lineage>
</organism>
<proteinExistence type="predicted"/>